<evidence type="ECO:0000256" key="3">
    <source>
        <dbReference type="ARBA" id="ARBA00022989"/>
    </source>
</evidence>
<feature type="transmembrane region" description="Helical" evidence="10">
    <location>
        <begin position="286"/>
        <end position="309"/>
    </location>
</feature>
<evidence type="ECO:0000256" key="8">
    <source>
        <dbReference type="RuleBase" id="RU000688"/>
    </source>
</evidence>
<dbReference type="PRINTS" id="PR02108">
    <property type="entry name" value="MRGPCRFAMILY"/>
</dbReference>
<keyword evidence="13" id="KW-1185">Reference proteome</keyword>
<feature type="transmembrane region" description="Helical" evidence="10">
    <location>
        <begin position="68"/>
        <end position="88"/>
    </location>
</feature>
<evidence type="ECO:0000256" key="2">
    <source>
        <dbReference type="ARBA" id="ARBA00022692"/>
    </source>
</evidence>
<name>F1LM21_RAT</name>
<dbReference type="Ensembl" id="ENSRNOT00000029958.4">
    <property type="protein sequence ID" value="ENSRNOP00000031272.2"/>
    <property type="gene ID" value="ENSRNOG00000022703.4"/>
</dbReference>
<feature type="transmembrane region" description="Helical" evidence="10">
    <location>
        <begin position="250"/>
        <end position="274"/>
    </location>
</feature>
<accession>F1LM21</accession>
<organism evidence="12 13">
    <name type="scientific">Rattus norvegicus</name>
    <name type="common">Rat</name>
    <dbReference type="NCBI Taxonomy" id="10116"/>
    <lineage>
        <taxon>Eukaryota</taxon>
        <taxon>Metazoa</taxon>
        <taxon>Chordata</taxon>
        <taxon>Craniata</taxon>
        <taxon>Vertebrata</taxon>
        <taxon>Euteleostomi</taxon>
        <taxon>Mammalia</taxon>
        <taxon>Eutheria</taxon>
        <taxon>Euarchontoglires</taxon>
        <taxon>Glires</taxon>
        <taxon>Rodentia</taxon>
        <taxon>Myomorpha</taxon>
        <taxon>Muroidea</taxon>
        <taxon>Muridae</taxon>
        <taxon>Murinae</taxon>
        <taxon>Rattus</taxon>
    </lineage>
</organism>
<dbReference type="PROSITE" id="PS50262">
    <property type="entry name" value="G_PROTEIN_RECEP_F1_2"/>
    <property type="match status" value="1"/>
</dbReference>
<reference evidence="12" key="2">
    <citation type="submission" date="2025-08" db="UniProtKB">
        <authorList>
            <consortium name="Ensembl"/>
        </authorList>
    </citation>
    <scope>IDENTIFICATION</scope>
    <source>
        <strain evidence="12">Brown Norway</strain>
    </source>
</reference>
<evidence type="ECO:0000259" key="11">
    <source>
        <dbReference type="PROSITE" id="PS50262"/>
    </source>
</evidence>
<feature type="transmembrane region" description="Helical" evidence="10">
    <location>
        <begin position="173"/>
        <end position="193"/>
    </location>
</feature>
<evidence type="ECO:0000313" key="12">
    <source>
        <dbReference type="Ensembl" id="ENSRNOP00000031272.2"/>
    </source>
</evidence>
<gene>
    <name evidence="12 14" type="primary">Mrgprb5</name>
</gene>
<dbReference type="CDD" id="cd15107">
    <property type="entry name" value="7tmA_MrgprB"/>
    <property type="match status" value="1"/>
</dbReference>
<dbReference type="PANTHER" id="PTHR11334:SF36">
    <property type="entry name" value="MAS-RELATED G-PROTEIN COUPLED RECEPTOR MEMBER B4-RELATED"/>
    <property type="match status" value="1"/>
</dbReference>
<dbReference type="OrthoDB" id="9631784at2759"/>
<evidence type="ECO:0000256" key="9">
    <source>
        <dbReference type="SAM" id="MobiDB-lite"/>
    </source>
</evidence>
<proteinExistence type="inferred from homology"/>
<keyword evidence="7 8" id="KW-0807">Transducer</keyword>
<evidence type="ECO:0000256" key="4">
    <source>
        <dbReference type="ARBA" id="ARBA00023040"/>
    </source>
</evidence>
<dbReference type="InterPro" id="IPR000276">
    <property type="entry name" value="GPCR_Rhodpsn"/>
</dbReference>
<keyword evidence="2 8" id="KW-0812">Transmembrane</keyword>
<dbReference type="FunFam" id="1.20.1070.10:FF:000140">
    <property type="entry name" value="Mas-related G-protein coupled receptor member X2"/>
    <property type="match status" value="1"/>
</dbReference>
<dbReference type="PANTHER" id="PTHR11334">
    <property type="entry name" value="MAS-RELATED G-PROTEIN COUPLED RECEPTOR"/>
    <property type="match status" value="1"/>
</dbReference>
<evidence type="ECO:0000256" key="7">
    <source>
        <dbReference type="ARBA" id="ARBA00023224"/>
    </source>
</evidence>
<dbReference type="Gene3D" id="1.20.1070.10">
    <property type="entry name" value="Rhodopsin 7-helix transmembrane proteins"/>
    <property type="match status" value="1"/>
</dbReference>
<evidence type="ECO:0000256" key="1">
    <source>
        <dbReference type="ARBA" id="ARBA00004141"/>
    </source>
</evidence>
<keyword evidence="6 8" id="KW-0675">Receptor</keyword>
<comment type="similarity">
    <text evidence="8">Belongs to the G-protein coupled receptor 1 family.</text>
</comment>
<feature type="transmembrane region" description="Helical" evidence="10">
    <location>
        <begin position="95"/>
        <end position="118"/>
    </location>
</feature>
<feature type="domain" description="G-protein coupled receptors family 1 profile" evidence="11">
    <location>
        <begin position="80"/>
        <end position="306"/>
    </location>
</feature>
<evidence type="ECO:0000313" key="14">
    <source>
        <dbReference type="RGD" id="738052"/>
    </source>
</evidence>
<dbReference type="GO" id="GO:0004930">
    <property type="term" value="F:G protein-coupled receptor activity"/>
    <property type="evidence" value="ECO:0007669"/>
    <property type="project" value="UniProtKB-KW"/>
</dbReference>
<keyword evidence="3 10" id="KW-1133">Transmembrane helix</keyword>
<dbReference type="InterPro" id="IPR017452">
    <property type="entry name" value="GPCR_Rhodpsn_7TM"/>
</dbReference>
<dbReference type="PRINTS" id="PR00237">
    <property type="entry name" value="GPCRRHODOPSN"/>
</dbReference>
<dbReference type="Proteomes" id="UP000002494">
    <property type="component" value="Chromosome 1"/>
</dbReference>
<dbReference type="HOGENOM" id="CLU_009579_4_1_1"/>
<reference evidence="12" key="1">
    <citation type="submission" date="2024-01" db="EMBL/GenBank/DDBJ databases">
        <title>GRCr8: a new rat reference genome assembly contstructed from accurate long reads and long range scaffolding.</title>
        <authorList>
            <person name="Doris P.A."/>
            <person name="Kalbfleisch T."/>
            <person name="Li K."/>
            <person name="Howe K."/>
            <person name="Wood J."/>
        </authorList>
    </citation>
    <scope>NUCLEOTIDE SEQUENCE [LARGE SCALE GENOMIC DNA]</scope>
    <source>
        <strain evidence="12">Brown Norway</strain>
    </source>
</reference>
<comment type="subcellular location">
    <subcellularLocation>
        <location evidence="1">Membrane</location>
        <topology evidence="1">Multi-pass membrane protein</topology>
    </subcellularLocation>
</comment>
<dbReference type="RGD" id="738052">
    <property type="gene designation" value="Mrgprb5"/>
</dbReference>
<evidence type="ECO:0000256" key="5">
    <source>
        <dbReference type="ARBA" id="ARBA00023136"/>
    </source>
</evidence>
<keyword evidence="5 10" id="KW-0472">Membrane</keyword>
<feature type="transmembrane region" description="Helical" evidence="10">
    <location>
        <begin position="130"/>
        <end position="152"/>
    </location>
</feature>
<protein>
    <submittedName>
        <fullName evidence="12">MAS-related G protein-coupled receptor, member B5</fullName>
    </submittedName>
</protein>
<reference evidence="12" key="3">
    <citation type="submission" date="2025-09" db="UniProtKB">
        <authorList>
            <consortium name="Ensembl"/>
        </authorList>
    </citation>
    <scope>IDENTIFICATION</scope>
    <source>
        <strain evidence="12">Brown Norway</strain>
    </source>
</reference>
<sequence length="353" mass="40126">MPDSPTESYGPDREYHVFISLFLCRNTSGKFLSVGPATPGWSINNTVVKENYYTEILSCIITFNTLNFLTATISVVGMAGNATVLRLLGFHMHRYAFSVYVFNLAGADFLYLCTQTVYSLECVLQFDNSYFYFLLTILMFAYLAALCMIPAISTERCLSVTWPIWYHCQRPRHTSATVCALFWAFSLLLRLLLGQGCGFLFGKYDYYFCRYCSFITTAFLIVLFVVPFVSSLAMLTKIICGSHRIPVTRFYVTIAVTVLVFTFFGLPVGIVSLLLPRIVVFRGVFYIYKIVTFLYSVNCCANPIIYFLIGSIRHHRLQRQSLKLLLQRAMQDTPEEEGGVKGPSQKSNELEIV</sequence>
<dbReference type="OMA" id="TILMFAY"/>
<dbReference type="GO" id="GO:0016020">
    <property type="term" value="C:membrane"/>
    <property type="evidence" value="ECO:0007669"/>
    <property type="project" value="UniProtKB-SubCell"/>
</dbReference>
<feature type="region of interest" description="Disordered" evidence="9">
    <location>
        <begin position="333"/>
        <end position="353"/>
    </location>
</feature>
<dbReference type="PROSITE" id="PS00237">
    <property type="entry name" value="G_PROTEIN_RECEP_F1_1"/>
    <property type="match status" value="1"/>
</dbReference>
<dbReference type="GeneTree" id="ENSGT01030000234639"/>
<dbReference type="AlphaFoldDB" id="F1LM21"/>
<evidence type="ECO:0000256" key="6">
    <source>
        <dbReference type="ARBA" id="ARBA00023170"/>
    </source>
</evidence>
<dbReference type="Pfam" id="PF00001">
    <property type="entry name" value="7tm_1"/>
    <property type="match status" value="1"/>
</dbReference>
<keyword evidence="4 8" id="KW-0297">G-protein coupled receptor</keyword>
<feature type="transmembrane region" description="Helical" evidence="10">
    <location>
        <begin position="213"/>
        <end position="238"/>
    </location>
</feature>
<evidence type="ECO:0000313" key="13">
    <source>
        <dbReference type="Proteomes" id="UP000002494"/>
    </source>
</evidence>
<dbReference type="InterPro" id="IPR026234">
    <property type="entry name" value="MRGPCRFAMILY"/>
</dbReference>
<dbReference type="SUPFAM" id="SSF81321">
    <property type="entry name" value="Family A G protein-coupled receptor-like"/>
    <property type="match status" value="1"/>
</dbReference>
<evidence type="ECO:0000256" key="10">
    <source>
        <dbReference type="SAM" id="Phobius"/>
    </source>
</evidence>